<proteinExistence type="predicted"/>
<accession>A0ABT0WE33</accession>
<comment type="caution">
    <text evidence="1">The sequence shown here is derived from an EMBL/GenBank/DDBJ whole genome shotgun (WGS) entry which is preliminary data.</text>
</comment>
<evidence type="ECO:0000313" key="2">
    <source>
        <dbReference type="Proteomes" id="UP001523262"/>
    </source>
</evidence>
<evidence type="ECO:0000313" key="1">
    <source>
        <dbReference type="EMBL" id="MCM2534319.1"/>
    </source>
</evidence>
<name>A0ABT0WE33_9BACI</name>
<organism evidence="1 2">
    <name type="scientific">Neobacillus pocheonensis</name>
    <dbReference type="NCBI Taxonomy" id="363869"/>
    <lineage>
        <taxon>Bacteria</taxon>
        <taxon>Bacillati</taxon>
        <taxon>Bacillota</taxon>
        <taxon>Bacilli</taxon>
        <taxon>Bacillales</taxon>
        <taxon>Bacillaceae</taxon>
        <taxon>Neobacillus</taxon>
    </lineage>
</organism>
<protein>
    <recommendedName>
        <fullName evidence="3">HNH endonuclease</fullName>
    </recommendedName>
</protein>
<dbReference type="Proteomes" id="UP001523262">
    <property type="component" value="Unassembled WGS sequence"/>
</dbReference>
<gene>
    <name evidence="1" type="ORF">NDK43_20635</name>
</gene>
<evidence type="ECO:0008006" key="3">
    <source>
        <dbReference type="Google" id="ProtNLM"/>
    </source>
</evidence>
<keyword evidence="2" id="KW-1185">Reference proteome</keyword>
<reference evidence="1 2" key="1">
    <citation type="submission" date="2022-06" db="EMBL/GenBank/DDBJ databases">
        <authorList>
            <person name="Jeon C.O."/>
        </authorList>
    </citation>
    <scope>NUCLEOTIDE SEQUENCE [LARGE SCALE GENOMIC DNA]</scope>
    <source>
        <strain evidence="1 2">KCTC 13943</strain>
    </source>
</reference>
<dbReference type="EMBL" id="JAMQCR010000002">
    <property type="protein sequence ID" value="MCM2534319.1"/>
    <property type="molecule type" value="Genomic_DNA"/>
</dbReference>
<sequence>MPKSKVPNKTFLWENLTIGCTICNQNKTNYYNPNLPLLNPYADKPEEKLLFAGPLAVAVVGSQSASITIKQIELNRPSLFERRTELLNKIEPLIRQYELTNDDALRQLLLDDLIAWTKPEHEYSLMFKQFLEQLAITA</sequence>